<protein>
    <submittedName>
        <fullName evidence="2">Uncharacterized protein</fullName>
    </submittedName>
</protein>
<reference evidence="2" key="2">
    <citation type="submission" date="2024-07" db="EMBL/GenBank/DDBJ databases">
        <title>Streptomyces haneummycinica sp. nov., a new antibiotic-producing actinobacterium isolated from marine sediment.</title>
        <authorList>
            <person name="Uemura M."/>
            <person name="Hamada M."/>
            <person name="Hirano S."/>
            <person name="Kobayashi K."/>
            <person name="Ohshiro T."/>
            <person name="Kobayashi T."/>
            <person name="Terahara T."/>
        </authorList>
    </citation>
    <scope>NUCLEOTIDE SEQUENCE</scope>
    <source>
        <strain evidence="2">KM77-8</strain>
    </source>
</reference>
<dbReference type="EMBL" id="AP035768">
    <property type="protein sequence ID" value="BFO18154.1"/>
    <property type="molecule type" value="Genomic_DNA"/>
</dbReference>
<dbReference type="AlphaFoldDB" id="A0AAT9HLB5"/>
<proteinExistence type="predicted"/>
<feature type="compositionally biased region" description="Basic and acidic residues" evidence="1">
    <location>
        <begin position="265"/>
        <end position="275"/>
    </location>
</feature>
<evidence type="ECO:0000313" key="2">
    <source>
        <dbReference type="EMBL" id="BFO18154.1"/>
    </source>
</evidence>
<accession>A0AAT9HLB5</accession>
<evidence type="ECO:0000256" key="1">
    <source>
        <dbReference type="SAM" id="MobiDB-lite"/>
    </source>
</evidence>
<feature type="region of interest" description="Disordered" evidence="1">
    <location>
        <begin position="253"/>
        <end position="275"/>
    </location>
</feature>
<gene>
    <name evidence="2" type="ORF">SHKM778_45420</name>
</gene>
<reference evidence="2" key="1">
    <citation type="submission" date="2024-06" db="EMBL/GenBank/DDBJ databases">
        <authorList>
            <consortium name="consrtm"/>
            <person name="Uemura M."/>
            <person name="Terahara T."/>
        </authorList>
    </citation>
    <scope>NUCLEOTIDE SEQUENCE</scope>
    <source>
        <strain evidence="2">KM77-8</strain>
    </source>
</reference>
<name>A0AAT9HLB5_9ACTN</name>
<organism evidence="2">
    <name type="scientific">Streptomyces haneummycinicus</name>
    <dbReference type="NCBI Taxonomy" id="3074435"/>
    <lineage>
        <taxon>Bacteria</taxon>
        <taxon>Bacillati</taxon>
        <taxon>Actinomycetota</taxon>
        <taxon>Actinomycetes</taxon>
        <taxon>Kitasatosporales</taxon>
        <taxon>Streptomycetaceae</taxon>
        <taxon>Streptomyces</taxon>
    </lineage>
</organism>
<sequence length="275" mass="29308">MLPPQGTAVEFVRVPPSGEITLVTGRQRVGIHQALAGRTLTVWANHRSVHFLLDGHLVTTVPSRLRPEGIAYLTVRYGARPAGAEPAPAALPRTGSGNAILAAGEPVEVDRKVLRDGIVCLAGGRYRVGFALAGRTVTLRLDGHLMHAIADDALRGTWPCPVPAAGLGEIRGARTATSPLPPPSLPAGAIRAHRKAHASDRFMINGQFIKLGPRHAGKIVTVVIEDTHNRILHGEGELAVRPRKNPGPITRLYVKGMGTQNDRQGSPDDKPSKKP</sequence>